<keyword evidence="10" id="KW-0812">Transmembrane</keyword>
<accession>A0AAJ7TLM7</accession>
<dbReference type="PROSITE" id="PS00086">
    <property type="entry name" value="CYTOCHROME_P450"/>
    <property type="match status" value="1"/>
</dbReference>
<dbReference type="InterPro" id="IPR036396">
    <property type="entry name" value="Cyt_P450_sf"/>
</dbReference>
<comment type="subcellular location">
    <subcellularLocation>
        <location evidence="2">Membrane</location>
    </subcellularLocation>
</comment>
<dbReference type="Pfam" id="PF00067">
    <property type="entry name" value="p450"/>
    <property type="match status" value="1"/>
</dbReference>
<comment type="similarity">
    <text evidence="3 9">Belongs to the cytochrome P450 family.</text>
</comment>
<keyword evidence="11" id="KW-1185">Reference proteome</keyword>
<evidence type="ECO:0000256" key="10">
    <source>
        <dbReference type="SAM" id="Phobius"/>
    </source>
</evidence>
<dbReference type="PRINTS" id="PR00463">
    <property type="entry name" value="EP450I"/>
</dbReference>
<dbReference type="AlphaFoldDB" id="A0AAJ7TLM7"/>
<dbReference type="FunFam" id="1.10.630.10:FF:000004">
    <property type="entry name" value="cytochrome P450 2D15 isoform X1"/>
    <property type="match status" value="1"/>
</dbReference>
<evidence type="ECO:0000256" key="8">
    <source>
        <dbReference type="PIRSR" id="PIRSR602401-1"/>
    </source>
</evidence>
<reference evidence="12" key="1">
    <citation type="submission" date="2025-08" db="UniProtKB">
        <authorList>
            <consortium name="RefSeq"/>
        </authorList>
    </citation>
    <scope>IDENTIFICATION</scope>
    <source>
        <tissue evidence="12">Sperm</tissue>
    </source>
</reference>
<dbReference type="GO" id="GO:0016020">
    <property type="term" value="C:membrane"/>
    <property type="evidence" value="ECO:0007669"/>
    <property type="project" value="UniProtKB-SubCell"/>
</dbReference>
<proteinExistence type="inferred from homology"/>
<feature type="binding site" description="axial binding residue" evidence="8">
    <location>
        <position position="455"/>
    </location>
    <ligand>
        <name>heme</name>
        <dbReference type="ChEBI" id="CHEBI:30413"/>
    </ligand>
    <ligandPart>
        <name>Fe</name>
        <dbReference type="ChEBI" id="CHEBI:18248"/>
    </ligandPart>
</feature>
<evidence type="ECO:0000256" key="1">
    <source>
        <dbReference type="ARBA" id="ARBA00001971"/>
    </source>
</evidence>
<protein>
    <submittedName>
        <fullName evidence="12">Cytochrome P450 2C23-like</fullName>
    </submittedName>
</protein>
<organism evidence="11 12">
    <name type="scientific">Petromyzon marinus</name>
    <name type="common">Sea lamprey</name>
    <dbReference type="NCBI Taxonomy" id="7757"/>
    <lineage>
        <taxon>Eukaryota</taxon>
        <taxon>Metazoa</taxon>
        <taxon>Chordata</taxon>
        <taxon>Craniata</taxon>
        <taxon>Vertebrata</taxon>
        <taxon>Cyclostomata</taxon>
        <taxon>Hyperoartia</taxon>
        <taxon>Petromyzontiformes</taxon>
        <taxon>Petromyzontidae</taxon>
        <taxon>Petromyzon</taxon>
    </lineage>
</organism>
<gene>
    <name evidence="12" type="primary">LOC116947934</name>
</gene>
<dbReference type="PRINTS" id="PR01686">
    <property type="entry name" value="EP450ICYP2D"/>
</dbReference>
<keyword evidence="9" id="KW-0503">Monooxygenase</keyword>
<keyword evidence="7 10" id="KW-0472">Membrane</keyword>
<evidence type="ECO:0000256" key="9">
    <source>
        <dbReference type="RuleBase" id="RU000461"/>
    </source>
</evidence>
<dbReference type="KEGG" id="pmrn:116947934"/>
<dbReference type="InterPro" id="IPR002401">
    <property type="entry name" value="Cyt_P450_E_grp-I"/>
</dbReference>
<keyword evidence="10" id="KW-1133">Transmembrane helix</keyword>
<evidence type="ECO:0000256" key="7">
    <source>
        <dbReference type="ARBA" id="ARBA00023136"/>
    </source>
</evidence>
<name>A0AAJ7TLM7_PETMA</name>
<dbReference type="GO" id="GO:0016712">
    <property type="term" value="F:oxidoreductase activity, acting on paired donors, with incorporation or reduction of molecular oxygen, reduced flavin or flavoprotein as one donor, and incorporation of one atom of oxygen"/>
    <property type="evidence" value="ECO:0007669"/>
    <property type="project" value="InterPro"/>
</dbReference>
<evidence type="ECO:0000256" key="2">
    <source>
        <dbReference type="ARBA" id="ARBA00004370"/>
    </source>
</evidence>
<dbReference type="GO" id="GO:0005506">
    <property type="term" value="F:iron ion binding"/>
    <property type="evidence" value="ECO:0007669"/>
    <property type="project" value="InterPro"/>
</dbReference>
<keyword evidence="8 9" id="KW-0349">Heme</keyword>
<dbReference type="Gene3D" id="1.10.630.10">
    <property type="entry name" value="Cytochrome P450"/>
    <property type="match status" value="1"/>
</dbReference>
<keyword evidence="4 8" id="KW-0479">Metal-binding</keyword>
<keyword evidence="6 8" id="KW-0408">Iron</keyword>
<dbReference type="GO" id="GO:0006082">
    <property type="term" value="P:organic acid metabolic process"/>
    <property type="evidence" value="ECO:0007669"/>
    <property type="project" value="TreeGrafter"/>
</dbReference>
<dbReference type="InterPro" id="IPR017972">
    <property type="entry name" value="Cyt_P450_CS"/>
</dbReference>
<dbReference type="InterPro" id="IPR008069">
    <property type="entry name" value="Cyt_P450_E_grp-I_CYP2D-like"/>
</dbReference>
<dbReference type="GO" id="GO:0020037">
    <property type="term" value="F:heme binding"/>
    <property type="evidence" value="ECO:0007669"/>
    <property type="project" value="InterPro"/>
</dbReference>
<comment type="cofactor">
    <cofactor evidence="1 8">
        <name>heme</name>
        <dbReference type="ChEBI" id="CHEBI:30413"/>
    </cofactor>
</comment>
<evidence type="ECO:0000256" key="6">
    <source>
        <dbReference type="ARBA" id="ARBA00023004"/>
    </source>
</evidence>
<dbReference type="PANTHER" id="PTHR24300">
    <property type="entry name" value="CYTOCHROME P450 508A4-RELATED"/>
    <property type="match status" value="1"/>
</dbReference>
<evidence type="ECO:0000313" key="12">
    <source>
        <dbReference type="RefSeq" id="XP_032820149.1"/>
    </source>
</evidence>
<keyword evidence="5 9" id="KW-0560">Oxidoreductase</keyword>
<dbReference type="SUPFAM" id="SSF48264">
    <property type="entry name" value="Cytochrome P450"/>
    <property type="match status" value="1"/>
</dbReference>
<feature type="transmembrane region" description="Helical" evidence="10">
    <location>
        <begin position="24"/>
        <end position="42"/>
    </location>
</feature>
<dbReference type="GO" id="GO:0006805">
    <property type="term" value="P:xenobiotic metabolic process"/>
    <property type="evidence" value="ECO:0007669"/>
    <property type="project" value="TreeGrafter"/>
</dbReference>
<evidence type="ECO:0000256" key="5">
    <source>
        <dbReference type="ARBA" id="ARBA00023002"/>
    </source>
</evidence>
<dbReference type="Proteomes" id="UP001318040">
    <property type="component" value="Chromosome 31"/>
</dbReference>
<evidence type="ECO:0000256" key="4">
    <source>
        <dbReference type="ARBA" id="ARBA00022723"/>
    </source>
</evidence>
<sequence>MLSWEWIDFMALGSQLSTSKMPTWVLLRVVAVLFLWLGFWWLRREQRGFPPGPRGLPLVGNLFQLDLKALPASLDKLSETYGPIYSVSLGQTRVVVLVGNEIIKEALVTQAEMFIDRPEIPVFKKSLGNYEGLLLSHGWQWRARRRFTLMMLRNFGMGTKSIEEKIAEEAEFLVRAIENKQEKPFDAHSEINKSAANVICSITFGDRYDWNNKTFVKLMDIITENVELSGNDWSQIFNSFPVLKYFPGPHQRINKNKVVLNAFIQARIEEHDMARIQGEPRDYLDAFIDKRIEDSMNPDTAFSDIALINTTANLFVAGSETTSATLKWGILLMLTYPKVQEQVQEEIDRVVGSNRRPACADRACMPYTNATVHEIQRYANILPMAFPHATTCDTKLRGYFLPKGTQVIALIHSALREKSLWEAPEQFNPGHFLDIDGNFYNRNDFMAFSAGPRICLGKNLARMEVFLFFTALLQRFSFQGQPGHPMPDLTPKSGIVWNPFRYEVCAIRR</sequence>
<dbReference type="InterPro" id="IPR001128">
    <property type="entry name" value="Cyt_P450"/>
</dbReference>
<evidence type="ECO:0000256" key="3">
    <source>
        <dbReference type="ARBA" id="ARBA00010617"/>
    </source>
</evidence>
<dbReference type="PANTHER" id="PTHR24300:SF375">
    <property type="entry name" value="CYTOCHROME P450 FAMILY"/>
    <property type="match status" value="1"/>
</dbReference>
<dbReference type="GO" id="GO:0005737">
    <property type="term" value="C:cytoplasm"/>
    <property type="evidence" value="ECO:0007669"/>
    <property type="project" value="TreeGrafter"/>
</dbReference>
<dbReference type="InterPro" id="IPR050182">
    <property type="entry name" value="Cytochrome_P450_fam2"/>
</dbReference>
<dbReference type="PRINTS" id="PR00385">
    <property type="entry name" value="P450"/>
</dbReference>
<dbReference type="GeneID" id="116947934"/>
<evidence type="ECO:0000313" key="11">
    <source>
        <dbReference type="Proteomes" id="UP001318040"/>
    </source>
</evidence>
<dbReference type="RefSeq" id="XP_032820149.1">
    <property type="nucleotide sequence ID" value="XM_032964258.1"/>
</dbReference>